<feature type="compositionally biased region" description="Polar residues" evidence="2">
    <location>
        <begin position="122"/>
        <end position="138"/>
    </location>
</feature>
<dbReference type="InParanoid" id="E9H0A3"/>
<feature type="coiled-coil region" evidence="1">
    <location>
        <begin position="61"/>
        <end position="88"/>
    </location>
</feature>
<accession>E9H0A3</accession>
<dbReference type="AlphaFoldDB" id="E9H0A3"/>
<evidence type="ECO:0000256" key="1">
    <source>
        <dbReference type="SAM" id="Coils"/>
    </source>
</evidence>
<sequence length="150" mass="17026">MAEKMKTEIASMLQGIERVLEINGQLIPGQEKVDVGKLLTSGPVEMVVARQSREETFVTQMQELSSKLERLGQERDGLKGENLRLKHRISYLEEVRHDEELAEEEDAQQQLTPKEKYGNRGASKTCQSQQPSESQSLYRTEIRVQVPVGT</sequence>
<name>E9H0A3_DAPPU</name>
<dbReference type="HOGENOM" id="CLU_1742423_0_0_1"/>
<dbReference type="OrthoDB" id="449487at2759"/>
<dbReference type="Proteomes" id="UP000000305">
    <property type="component" value="Unassembled WGS sequence"/>
</dbReference>
<gene>
    <name evidence="3" type="ORF">DAPPUDRAFT_323953</name>
</gene>
<proteinExistence type="predicted"/>
<dbReference type="STRING" id="6669.E9H0A3"/>
<keyword evidence="1" id="KW-0175">Coiled coil</keyword>
<keyword evidence="4" id="KW-1185">Reference proteome</keyword>
<organism evidence="3 4">
    <name type="scientific">Daphnia pulex</name>
    <name type="common">Water flea</name>
    <dbReference type="NCBI Taxonomy" id="6669"/>
    <lineage>
        <taxon>Eukaryota</taxon>
        <taxon>Metazoa</taxon>
        <taxon>Ecdysozoa</taxon>
        <taxon>Arthropoda</taxon>
        <taxon>Crustacea</taxon>
        <taxon>Branchiopoda</taxon>
        <taxon>Diplostraca</taxon>
        <taxon>Cladocera</taxon>
        <taxon>Anomopoda</taxon>
        <taxon>Daphniidae</taxon>
        <taxon>Daphnia</taxon>
    </lineage>
</organism>
<evidence type="ECO:0000313" key="4">
    <source>
        <dbReference type="Proteomes" id="UP000000305"/>
    </source>
</evidence>
<protein>
    <submittedName>
        <fullName evidence="3">Uncharacterized protein</fullName>
    </submittedName>
</protein>
<dbReference type="EMBL" id="GL732580">
    <property type="protein sequence ID" value="EFX74768.1"/>
    <property type="molecule type" value="Genomic_DNA"/>
</dbReference>
<reference evidence="3 4" key="1">
    <citation type="journal article" date="2011" name="Science">
        <title>The ecoresponsive genome of Daphnia pulex.</title>
        <authorList>
            <person name="Colbourne J.K."/>
            <person name="Pfrender M.E."/>
            <person name="Gilbert D."/>
            <person name="Thomas W.K."/>
            <person name="Tucker A."/>
            <person name="Oakley T.H."/>
            <person name="Tokishita S."/>
            <person name="Aerts A."/>
            <person name="Arnold G.J."/>
            <person name="Basu M.K."/>
            <person name="Bauer D.J."/>
            <person name="Caceres C.E."/>
            <person name="Carmel L."/>
            <person name="Casola C."/>
            <person name="Choi J.H."/>
            <person name="Detter J.C."/>
            <person name="Dong Q."/>
            <person name="Dusheyko S."/>
            <person name="Eads B.D."/>
            <person name="Frohlich T."/>
            <person name="Geiler-Samerotte K.A."/>
            <person name="Gerlach D."/>
            <person name="Hatcher P."/>
            <person name="Jogdeo S."/>
            <person name="Krijgsveld J."/>
            <person name="Kriventseva E.V."/>
            <person name="Kultz D."/>
            <person name="Laforsch C."/>
            <person name="Lindquist E."/>
            <person name="Lopez J."/>
            <person name="Manak J.R."/>
            <person name="Muller J."/>
            <person name="Pangilinan J."/>
            <person name="Patwardhan R.P."/>
            <person name="Pitluck S."/>
            <person name="Pritham E.J."/>
            <person name="Rechtsteiner A."/>
            <person name="Rho M."/>
            <person name="Rogozin I.B."/>
            <person name="Sakarya O."/>
            <person name="Salamov A."/>
            <person name="Schaack S."/>
            <person name="Shapiro H."/>
            <person name="Shiga Y."/>
            <person name="Skalitzky C."/>
            <person name="Smith Z."/>
            <person name="Souvorov A."/>
            <person name="Sung W."/>
            <person name="Tang Z."/>
            <person name="Tsuchiya D."/>
            <person name="Tu H."/>
            <person name="Vos H."/>
            <person name="Wang M."/>
            <person name="Wolf Y.I."/>
            <person name="Yamagata H."/>
            <person name="Yamada T."/>
            <person name="Ye Y."/>
            <person name="Shaw J.R."/>
            <person name="Andrews J."/>
            <person name="Crease T.J."/>
            <person name="Tang H."/>
            <person name="Lucas S.M."/>
            <person name="Robertson H.M."/>
            <person name="Bork P."/>
            <person name="Koonin E.V."/>
            <person name="Zdobnov E.M."/>
            <person name="Grigoriev I.V."/>
            <person name="Lynch M."/>
            <person name="Boore J.L."/>
        </authorList>
    </citation>
    <scope>NUCLEOTIDE SEQUENCE [LARGE SCALE GENOMIC DNA]</scope>
</reference>
<evidence type="ECO:0000313" key="3">
    <source>
        <dbReference type="EMBL" id="EFX74768.1"/>
    </source>
</evidence>
<feature type="region of interest" description="Disordered" evidence="2">
    <location>
        <begin position="96"/>
        <end position="150"/>
    </location>
</feature>
<evidence type="ECO:0000256" key="2">
    <source>
        <dbReference type="SAM" id="MobiDB-lite"/>
    </source>
</evidence>
<dbReference type="KEGG" id="dpx:DAPPUDRAFT_323953"/>